<dbReference type="EMBL" id="JACRDE010000217">
    <property type="protein sequence ID" value="MBI5249402.1"/>
    <property type="molecule type" value="Genomic_DNA"/>
</dbReference>
<feature type="compositionally biased region" description="Polar residues" evidence="1">
    <location>
        <begin position="37"/>
        <end position="50"/>
    </location>
</feature>
<protein>
    <recommendedName>
        <fullName evidence="5">DUF4148 domain-containing protein</fullName>
    </recommendedName>
</protein>
<reference evidence="3" key="1">
    <citation type="submission" date="2020-07" db="EMBL/GenBank/DDBJ databases">
        <title>Huge and variable diversity of episymbiotic CPR bacteria and DPANN archaea in groundwater ecosystems.</title>
        <authorList>
            <person name="He C.Y."/>
            <person name="Keren R."/>
            <person name="Whittaker M."/>
            <person name="Farag I.F."/>
            <person name="Doudna J."/>
            <person name="Cate J.H.D."/>
            <person name="Banfield J.F."/>
        </authorList>
    </citation>
    <scope>NUCLEOTIDE SEQUENCE</scope>
    <source>
        <strain evidence="3">NC_groundwater_1664_Pr3_B-0.1um_52_9</strain>
    </source>
</reference>
<evidence type="ECO:0000313" key="4">
    <source>
        <dbReference type="Proteomes" id="UP000807825"/>
    </source>
</evidence>
<evidence type="ECO:0000256" key="2">
    <source>
        <dbReference type="SAM" id="SignalP"/>
    </source>
</evidence>
<dbReference type="AlphaFoldDB" id="A0A9D6Z3A3"/>
<sequence length="93" mass="10508">MRNIEITRIIALAWLLVTITFAAHILPAQAQVAHQSGTTSSDVWISHQMNQPPPGAGDRYDVSPDRLDEIRQLYMQARQEQDGKKDAKPQDKK</sequence>
<feature type="signal peptide" evidence="2">
    <location>
        <begin position="1"/>
        <end position="30"/>
    </location>
</feature>
<evidence type="ECO:0000313" key="3">
    <source>
        <dbReference type="EMBL" id="MBI5249402.1"/>
    </source>
</evidence>
<dbReference type="Proteomes" id="UP000807825">
    <property type="component" value="Unassembled WGS sequence"/>
</dbReference>
<feature type="region of interest" description="Disordered" evidence="1">
    <location>
        <begin position="37"/>
        <end position="93"/>
    </location>
</feature>
<evidence type="ECO:0008006" key="5">
    <source>
        <dbReference type="Google" id="ProtNLM"/>
    </source>
</evidence>
<feature type="chain" id="PRO_5038963902" description="DUF4148 domain-containing protein" evidence="2">
    <location>
        <begin position="31"/>
        <end position="93"/>
    </location>
</feature>
<feature type="compositionally biased region" description="Basic and acidic residues" evidence="1">
    <location>
        <begin position="58"/>
        <end position="71"/>
    </location>
</feature>
<feature type="compositionally biased region" description="Basic and acidic residues" evidence="1">
    <location>
        <begin position="79"/>
        <end position="93"/>
    </location>
</feature>
<proteinExistence type="predicted"/>
<organism evidence="3 4">
    <name type="scientific">Desulfomonile tiedjei</name>
    <dbReference type="NCBI Taxonomy" id="2358"/>
    <lineage>
        <taxon>Bacteria</taxon>
        <taxon>Pseudomonadati</taxon>
        <taxon>Thermodesulfobacteriota</taxon>
        <taxon>Desulfomonilia</taxon>
        <taxon>Desulfomonilales</taxon>
        <taxon>Desulfomonilaceae</taxon>
        <taxon>Desulfomonile</taxon>
    </lineage>
</organism>
<comment type="caution">
    <text evidence="3">The sequence shown here is derived from an EMBL/GenBank/DDBJ whole genome shotgun (WGS) entry which is preliminary data.</text>
</comment>
<evidence type="ECO:0000256" key="1">
    <source>
        <dbReference type="SAM" id="MobiDB-lite"/>
    </source>
</evidence>
<gene>
    <name evidence="3" type="ORF">HY912_07900</name>
</gene>
<keyword evidence="2" id="KW-0732">Signal</keyword>
<name>A0A9D6Z3A3_9BACT</name>
<accession>A0A9D6Z3A3</accession>